<dbReference type="EMBL" id="ACWF01000012">
    <property type="protein sequence ID" value="EHL79429.1"/>
    <property type="molecule type" value="Genomic_DNA"/>
</dbReference>
<evidence type="ECO:0000313" key="2">
    <source>
        <dbReference type="Proteomes" id="UP000011747"/>
    </source>
</evidence>
<dbReference type="HOGENOM" id="CLU_3164850_0_0_9"/>
<accession>G9QHD2</accession>
<protein>
    <submittedName>
        <fullName evidence="1">Uncharacterized protein</fullName>
    </submittedName>
</protein>
<keyword evidence="2" id="KW-1185">Reference proteome</keyword>
<organism evidence="1 2">
    <name type="scientific">Bacillus smithii 7_3_47FAA</name>
    <dbReference type="NCBI Taxonomy" id="665952"/>
    <lineage>
        <taxon>Bacteria</taxon>
        <taxon>Bacillati</taxon>
        <taxon>Bacillota</taxon>
        <taxon>Bacilli</taxon>
        <taxon>Bacillales</taxon>
        <taxon>Bacillaceae</taxon>
        <taxon>Bacillus</taxon>
    </lineage>
</organism>
<name>G9QHD2_9BACI</name>
<sequence length="47" mass="5770">MILIEPPYTEPYVRWCERTGVNRSLLLDWFDSWKKYLERLMTMASDD</sequence>
<dbReference type="AlphaFoldDB" id="G9QHD2"/>
<proteinExistence type="predicted"/>
<comment type="caution">
    <text evidence="1">The sequence shown here is derived from an EMBL/GenBank/DDBJ whole genome shotgun (WGS) entry which is preliminary data.</text>
</comment>
<evidence type="ECO:0000313" key="1">
    <source>
        <dbReference type="EMBL" id="EHL79429.1"/>
    </source>
</evidence>
<reference evidence="1 2" key="1">
    <citation type="submission" date="2011-09" db="EMBL/GenBank/DDBJ databases">
        <title>The Genome Sequence of Bacillus smithii 7_3_47FAA.</title>
        <authorList>
            <consortium name="The Broad Institute Genome Sequencing Platform"/>
            <person name="Earl A."/>
            <person name="Ward D."/>
            <person name="Feldgarden M."/>
            <person name="Gevers D."/>
            <person name="Daigneault M."/>
            <person name="Strauss J."/>
            <person name="Allen-Vercoe E."/>
            <person name="Young S.K."/>
            <person name="Zeng Q."/>
            <person name="Gargeya S."/>
            <person name="Fitzgerald M."/>
            <person name="Haas B."/>
            <person name="Abouelleil A."/>
            <person name="Alvarado L."/>
            <person name="Arachchi H.M."/>
            <person name="Berlin A."/>
            <person name="Brown A."/>
            <person name="Chapman S.B."/>
            <person name="Chen Z."/>
            <person name="Dunbar C."/>
            <person name="Freedman E."/>
            <person name="Gearin G."/>
            <person name="Goldberg J."/>
            <person name="Griggs A."/>
            <person name="Gujja S."/>
            <person name="Heiman D."/>
            <person name="Howarth C."/>
            <person name="Larson L."/>
            <person name="Lui A."/>
            <person name="MacDonald P.J.P."/>
            <person name="Montmayeur A."/>
            <person name="Murphy C."/>
            <person name="Neiman D."/>
            <person name="Pearson M."/>
            <person name="Priest M."/>
            <person name="Roberts A."/>
            <person name="Saif S."/>
            <person name="Shea T."/>
            <person name="Shenoy N."/>
            <person name="Sisk P."/>
            <person name="Stolte C."/>
            <person name="Sykes S."/>
            <person name="Wortman J."/>
            <person name="Nusbaum C."/>
            <person name="Birren B."/>
        </authorList>
    </citation>
    <scope>NUCLEOTIDE SEQUENCE [LARGE SCALE GENOMIC DNA]</scope>
    <source>
        <strain evidence="1 2">7_3_47FAA</strain>
    </source>
</reference>
<gene>
    <name evidence="1" type="ORF">HMPREF1015_01191</name>
</gene>
<dbReference type="Proteomes" id="UP000011747">
    <property type="component" value="Unassembled WGS sequence"/>
</dbReference>